<protein>
    <submittedName>
        <fullName evidence="2">DUF4932 domain-containing protein</fullName>
    </submittedName>
</protein>
<dbReference type="InterPro" id="IPR032560">
    <property type="entry name" value="DUF4932"/>
</dbReference>
<keyword evidence="3" id="KW-1185">Reference proteome</keyword>
<comment type="caution">
    <text evidence="2">The sequence shown here is derived from an EMBL/GenBank/DDBJ whole genome shotgun (WGS) entry which is preliminary data.</text>
</comment>
<proteinExistence type="predicted"/>
<dbReference type="EMBL" id="JACWMW010000006">
    <property type="protein sequence ID" value="MBD1387513.1"/>
    <property type="molecule type" value="Genomic_DNA"/>
</dbReference>
<gene>
    <name evidence="2" type="ORF">IDJ75_19670</name>
</gene>
<organism evidence="2 3">
    <name type="scientific">Mucilaginibacter rigui</name>
    <dbReference type="NCBI Taxonomy" id="534635"/>
    <lineage>
        <taxon>Bacteria</taxon>
        <taxon>Pseudomonadati</taxon>
        <taxon>Bacteroidota</taxon>
        <taxon>Sphingobacteriia</taxon>
        <taxon>Sphingobacteriales</taxon>
        <taxon>Sphingobacteriaceae</taxon>
        <taxon>Mucilaginibacter</taxon>
    </lineage>
</organism>
<evidence type="ECO:0000313" key="2">
    <source>
        <dbReference type="EMBL" id="MBD1387513.1"/>
    </source>
</evidence>
<keyword evidence="1" id="KW-0732">Signal</keyword>
<feature type="signal peptide" evidence="1">
    <location>
        <begin position="1"/>
        <end position="19"/>
    </location>
</feature>
<sequence>MKRSIIASLLFLLPLFAVCQEKLTVTVHPGVELFTIVQILADQYPKPNPSAYTTEVMAYFEKYKDHPAVKKAASFKQVYTDMVELGWCMSDFPNIKIHEPDSDINWYKFNGKENTLEYIKLCRDFFNDTKFWDFYQQHIPRYTKWGNELKLKVDSGQYIKNLEDFYKYKADAKWYICIDPLNSWGSHAIMTKTLNPQFSDLLVYNTGYFNRNGKADADPVFEFRDFENLVWHEGSHVYINALISKYQKQIDEMEYLFNKDDDGMKRNNIGTWRYCFDENMVRSITAALYKKYRTERLYKRQIAKEILSDFIYVDELTPFIYTNYLNSNKYKDFADFFPQVLKFLKEKHPAKPVR</sequence>
<reference evidence="2 3" key="1">
    <citation type="submission" date="2020-09" db="EMBL/GenBank/DDBJ databases">
        <title>Novel species of Mucilaginibacter isolated from a glacier on the Tibetan Plateau.</title>
        <authorList>
            <person name="Liu Q."/>
            <person name="Xin Y.-H."/>
        </authorList>
    </citation>
    <scope>NUCLEOTIDE SEQUENCE [LARGE SCALE GENOMIC DNA]</scope>
    <source>
        <strain evidence="2 3">CGMCC 1.13878</strain>
    </source>
</reference>
<dbReference type="RefSeq" id="WP_191177355.1">
    <property type="nucleotide sequence ID" value="NZ_JACWMW010000006.1"/>
</dbReference>
<feature type="chain" id="PRO_5047405957" evidence="1">
    <location>
        <begin position="20"/>
        <end position="354"/>
    </location>
</feature>
<name>A0ABR7XAA1_9SPHI</name>
<evidence type="ECO:0000313" key="3">
    <source>
        <dbReference type="Proteomes" id="UP000618754"/>
    </source>
</evidence>
<evidence type="ECO:0000256" key="1">
    <source>
        <dbReference type="SAM" id="SignalP"/>
    </source>
</evidence>
<accession>A0ABR7XAA1</accession>
<dbReference type="Proteomes" id="UP000618754">
    <property type="component" value="Unassembled WGS sequence"/>
</dbReference>
<dbReference type="Pfam" id="PF16286">
    <property type="entry name" value="DUF4932"/>
    <property type="match status" value="1"/>
</dbReference>